<reference evidence="3" key="1">
    <citation type="submission" date="2021-02" db="EMBL/GenBank/DDBJ databases">
        <authorList>
            <person name="Dougan E. K."/>
            <person name="Rhodes N."/>
            <person name="Thang M."/>
            <person name="Chan C."/>
        </authorList>
    </citation>
    <scope>NUCLEOTIDE SEQUENCE</scope>
</reference>
<feature type="domain" description="W2" evidence="2">
    <location>
        <begin position="156"/>
        <end position="326"/>
    </location>
</feature>
<evidence type="ECO:0000256" key="1">
    <source>
        <dbReference type="SAM" id="MobiDB-lite"/>
    </source>
</evidence>
<feature type="region of interest" description="Disordered" evidence="1">
    <location>
        <begin position="1"/>
        <end position="161"/>
    </location>
</feature>
<accession>A0A812TW66</accession>
<dbReference type="PROSITE" id="PS51363">
    <property type="entry name" value="W2"/>
    <property type="match status" value="1"/>
</dbReference>
<dbReference type="Proteomes" id="UP000649617">
    <property type="component" value="Unassembled WGS sequence"/>
</dbReference>
<dbReference type="Gene3D" id="1.25.40.180">
    <property type="match status" value="1"/>
</dbReference>
<keyword evidence="4" id="KW-1185">Reference proteome</keyword>
<protein>
    <recommendedName>
        <fullName evidence="2">W2 domain-containing protein</fullName>
    </recommendedName>
</protein>
<dbReference type="SUPFAM" id="SSF48371">
    <property type="entry name" value="ARM repeat"/>
    <property type="match status" value="1"/>
</dbReference>
<feature type="non-terminal residue" evidence="3">
    <location>
        <position position="329"/>
    </location>
</feature>
<gene>
    <name evidence="3" type="ORF">SPIL2461_LOCUS14393</name>
</gene>
<evidence type="ECO:0000259" key="2">
    <source>
        <dbReference type="PROSITE" id="PS51363"/>
    </source>
</evidence>
<evidence type="ECO:0000313" key="4">
    <source>
        <dbReference type="Proteomes" id="UP000649617"/>
    </source>
</evidence>
<sequence>APPRRRDEDDAPADEERKPALGGGGGKYVPPSLRRKMEEEAKQNEDRKRQDEERFAKQRDRERQMEEEKEKRREEVRSRQQEQAERKRVEDERRQREEDAKLEKKRAEEAKKAEAEKQRKLEFKAAKEAEAREKREAIKSASQAQKKSAGPTSKKQAHDPAKIANFKETCEDVLKEDSNLDKLVDEVEDILTDNELCTVHPMAGLVDLLLRESRGKEDDDVFALVKNWAPVLNCLIDKSGIRRFKVKVLIEAQRAAYKMGLPRLSPATALLEAFFDGLYRAEVIEEDYFDMWAMGDDDTPGKTSAMFQVTAFLDWLRGTLREDKEEDME</sequence>
<dbReference type="InterPro" id="IPR003307">
    <property type="entry name" value="W2_domain"/>
</dbReference>
<feature type="compositionally biased region" description="Polar residues" evidence="1">
    <location>
        <begin position="140"/>
        <end position="154"/>
    </location>
</feature>
<dbReference type="OrthoDB" id="445594at2759"/>
<comment type="caution">
    <text evidence="3">The sequence shown here is derived from an EMBL/GenBank/DDBJ whole genome shotgun (WGS) entry which is preliminary data.</text>
</comment>
<feature type="non-terminal residue" evidence="3">
    <location>
        <position position="1"/>
    </location>
</feature>
<name>A0A812TW66_SYMPI</name>
<dbReference type="EMBL" id="CAJNIZ010033301">
    <property type="protein sequence ID" value="CAE7543755.1"/>
    <property type="molecule type" value="Genomic_DNA"/>
</dbReference>
<dbReference type="InterPro" id="IPR016024">
    <property type="entry name" value="ARM-type_fold"/>
</dbReference>
<feature type="compositionally biased region" description="Basic and acidic residues" evidence="1">
    <location>
        <begin position="35"/>
        <end position="138"/>
    </location>
</feature>
<evidence type="ECO:0000313" key="3">
    <source>
        <dbReference type="EMBL" id="CAE7543755.1"/>
    </source>
</evidence>
<organism evidence="3 4">
    <name type="scientific">Symbiodinium pilosum</name>
    <name type="common">Dinoflagellate</name>
    <dbReference type="NCBI Taxonomy" id="2952"/>
    <lineage>
        <taxon>Eukaryota</taxon>
        <taxon>Sar</taxon>
        <taxon>Alveolata</taxon>
        <taxon>Dinophyceae</taxon>
        <taxon>Suessiales</taxon>
        <taxon>Symbiodiniaceae</taxon>
        <taxon>Symbiodinium</taxon>
    </lineage>
</organism>
<feature type="compositionally biased region" description="Basic and acidic residues" evidence="1">
    <location>
        <begin position="1"/>
        <end position="19"/>
    </location>
</feature>
<dbReference type="AlphaFoldDB" id="A0A812TW66"/>
<proteinExistence type="predicted"/>